<evidence type="ECO:0000256" key="9">
    <source>
        <dbReference type="RuleBase" id="RU365100"/>
    </source>
</evidence>
<dbReference type="Gene3D" id="3.20.140.10">
    <property type="entry name" value="nicotinate phosphoribosyltransferase"/>
    <property type="match status" value="1"/>
</dbReference>
<evidence type="ECO:0000256" key="2">
    <source>
        <dbReference type="ARBA" id="ARBA00010897"/>
    </source>
</evidence>
<dbReference type="Pfam" id="PF04095">
    <property type="entry name" value="NAPRTase"/>
    <property type="match status" value="1"/>
</dbReference>
<evidence type="ECO:0000259" key="11">
    <source>
        <dbReference type="Pfam" id="PF17767"/>
    </source>
</evidence>
<dbReference type="GO" id="GO:0047280">
    <property type="term" value="F:nicotinamide phosphoribosyltransferase activity"/>
    <property type="evidence" value="ECO:0007669"/>
    <property type="project" value="UniProtKB-ARBA"/>
</dbReference>
<dbReference type="CDD" id="cd01570">
    <property type="entry name" value="NAPRTase_A"/>
    <property type="match status" value="1"/>
</dbReference>
<dbReference type="InterPro" id="IPR013785">
    <property type="entry name" value="Aldolase_TIM"/>
</dbReference>
<dbReference type="SUPFAM" id="SSF51690">
    <property type="entry name" value="Nicotinate/Quinolinate PRTase C-terminal domain-like"/>
    <property type="match status" value="1"/>
</dbReference>
<reference evidence="13 14" key="1">
    <citation type="submission" date="2016-08" db="EMBL/GenBank/DDBJ databases">
        <title>Novel Firmicutes and Novel Genomes.</title>
        <authorList>
            <person name="Poppleton D.I."/>
            <person name="Gribaldo S."/>
        </authorList>
    </citation>
    <scope>NUCLEOTIDE SEQUENCE [LARGE SCALE GENOMIC DNA]</scope>
    <source>
        <strain evidence="13 14">CTT3</strain>
    </source>
</reference>
<comment type="function">
    <text evidence="9">Catalyzes the first step in the biosynthesis of NAD from nicotinic acid, the ATP-dependent synthesis of beta-nicotinate D-ribonucleotide from nicotinate and 5-phospho-D-ribose 1-phosphate.</text>
</comment>
<dbReference type="Proteomes" id="UP000284177">
    <property type="component" value="Unassembled WGS sequence"/>
</dbReference>
<dbReference type="OrthoDB" id="9770610at2"/>
<dbReference type="NCBIfam" id="TIGR01513">
    <property type="entry name" value="NAPRTase_put"/>
    <property type="match status" value="1"/>
</dbReference>
<dbReference type="UniPathway" id="UPA00253">
    <property type="reaction ID" value="UER00457"/>
</dbReference>
<accession>A0A419TBA9</accession>
<evidence type="ECO:0000256" key="7">
    <source>
        <dbReference type="ARBA" id="ARBA00022679"/>
    </source>
</evidence>
<dbReference type="GO" id="GO:0034355">
    <property type="term" value="P:NAD+ biosynthetic process via the salvage pathway"/>
    <property type="evidence" value="ECO:0007669"/>
    <property type="project" value="TreeGrafter"/>
</dbReference>
<keyword evidence="14" id="KW-1185">Reference proteome</keyword>
<dbReference type="FunFam" id="3.20.20.70:FF:000076">
    <property type="entry name" value="Nicotinate phosphoribosyltransferase"/>
    <property type="match status" value="1"/>
</dbReference>
<organism evidence="13 14">
    <name type="scientific">Thermohalobacter berrensis</name>
    <dbReference type="NCBI Taxonomy" id="99594"/>
    <lineage>
        <taxon>Bacteria</taxon>
        <taxon>Bacillati</taxon>
        <taxon>Bacillota</taxon>
        <taxon>Tissierellia</taxon>
        <taxon>Tissierellales</taxon>
        <taxon>Thermohalobacteraceae</taxon>
        <taxon>Thermohalobacter</taxon>
    </lineage>
</organism>
<comment type="catalytic activity">
    <reaction evidence="8 9">
        <text>5-phospho-alpha-D-ribose 1-diphosphate + nicotinate + ATP + H2O = nicotinate beta-D-ribonucleotide + ADP + phosphate + diphosphate</text>
        <dbReference type="Rhea" id="RHEA:36163"/>
        <dbReference type="ChEBI" id="CHEBI:15377"/>
        <dbReference type="ChEBI" id="CHEBI:30616"/>
        <dbReference type="ChEBI" id="CHEBI:32544"/>
        <dbReference type="ChEBI" id="CHEBI:33019"/>
        <dbReference type="ChEBI" id="CHEBI:43474"/>
        <dbReference type="ChEBI" id="CHEBI:57502"/>
        <dbReference type="ChEBI" id="CHEBI:58017"/>
        <dbReference type="ChEBI" id="CHEBI:456216"/>
        <dbReference type="EC" id="6.3.4.21"/>
    </reaction>
</comment>
<gene>
    <name evidence="13" type="ORF">BET03_02640</name>
</gene>
<dbReference type="Pfam" id="PF17956">
    <property type="entry name" value="NAPRTase_C"/>
    <property type="match status" value="1"/>
</dbReference>
<keyword evidence="6 9" id="KW-0662">Pyridine nucleotide biosynthesis</keyword>
<dbReference type="PANTHER" id="PTHR11098:SF1">
    <property type="entry name" value="NICOTINATE PHOSPHORIBOSYLTRANSFERASE"/>
    <property type="match status" value="1"/>
</dbReference>
<dbReference type="InterPro" id="IPR036068">
    <property type="entry name" value="Nicotinate_pribotase-like_C"/>
</dbReference>
<evidence type="ECO:0000313" key="14">
    <source>
        <dbReference type="Proteomes" id="UP000284177"/>
    </source>
</evidence>
<dbReference type="PIRSF" id="PIRSF000484">
    <property type="entry name" value="NAPRT"/>
    <property type="match status" value="1"/>
</dbReference>
<evidence type="ECO:0000256" key="8">
    <source>
        <dbReference type="ARBA" id="ARBA00048668"/>
    </source>
</evidence>
<evidence type="ECO:0000259" key="12">
    <source>
        <dbReference type="Pfam" id="PF17956"/>
    </source>
</evidence>
<sequence>MDSRKLALLTDFYELTMNQIFYENQDHNQRVVFDMFYRKNPFNGGYAVFAGLQQLIEYIKNLNFSPEDIEYLRNLNVFDDKFLNYLKDFKFTGTIYAVPEGTVVFPKEPLIRIEAPIIQAQIIESAILNIINHQTLIATKAARVKWAAKNDTVLEFGLRRAQGPDASVYGARAAIIGGCDGTSNVLAGKKFNIPVKGTHAHSMVMFYEDELTAFRRFAKKYPDSCLLLVDTYNTLKSGVPNAIKVFKEMRDANIKPRLYGIRLDSGDLAYLSKEARKMLDDAGFKDAVISASSDLDEYLIQELKIQGAKISVWGVGTKQITAKDDPALGGVYKLVQIQNGEKGIPKIKLSNNPEKITNPGKKKVYRIYDKKTNKIISDFITLDNEHLDENSTLTLYDETHRWKVKTLKSGTYKLKELLVPIFINGECVYKTPPVMEIRNHCQRELNTLWEEYKRLTNPEVMHVCLSDNLYNLKEKLIYESMNSK</sequence>
<comment type="PTM">
    <text evidence="9">Transiently phosphorylated on a His residue during the reaction cycle. Phosphorylation strongly increases the affinity for substrates and increases the rate of nicotinate D-ribonucleotide production. Dephosphorylation regenerates the low-affinity form of the enzyme, leading to product release.</text>
</comment>
<dbReference type="GO" id="GO:0005829">
    <property type="term" value="C:cytosol"/>
    <property type="evidence" value="ECO:0007669"/>
    <property type="project" value="TreeGrafter"/>
</dbReference>
<dbReference type="NCBIfam" id="NF009131">
    <property type="entry name" value="PRK12484.1"/>
    <property type="match status" value="1"/>
</dbReference>
<feature type="domain" description="Nicotinate phosphoribosyltransferase N-terminal" evidence="11">
    <location>
        <begin position="8"/>
        <end position="132"/>
    </location>
</feature>
<dbReference type="InterPro" id="IPR040727">
    <property type="entry name" value="NAPRTase_N"/>
</dbReference>
<evidence type="ECO:0000259" key="10">
    <source>
        <dbReference type="Pfam" id="PF04095"/>
    </source>
</evidence>
<dbReference type="PANTHER" id="PTHR11098">
    <property type="entry name" value="NICOTINATE PHOSPHORIBOSYLTRANSFERASE"/>
    <property type="match status" value="1"/>
</dbReference>
<feature type="domain" description="Nicotinate/nicotinamide phosphoribosyltransferase" evidence="10">
    <location>
        <begin position="154"/>
        <end position="339"/>
    </location>
</feature>
<evidence type="ECO:0000313" key="13">
    <source>
        <dbReference type="EMBL" id="RKD34737.1"/>
    </source>
</evidence>
<keyword evidence="4" id="KW-0597">Phosphoprotein</keyword>
<dbReference type="InterPro" id="IPR006405">
    <property type="entry name" value="Nic_PRibTrfase_pncB"/>
</dbReference>
<evidence type="ECO:0000256" key="5">
    <source>
        <dbReference type="ARBA" id="ARBA00022598"/>
    </source>
</evidence>
<dbReference type="EC" id="6.3.4.21" evidence="3 9"/>
<keyword evidence="13" id="KW-0328">Glycosyltransferase</keyword>
<name>A0A419TBA9_9FIRM</name>
<dbReference type="GO" id="GO:0004516">
    <property type="term" value="F:nicotinate phosphoribosyltransferase activity"/>
    <property type="evidence" value="ECO:0007669"/>
    <property type="project" value="UniProtKB-UniRule"/>
</dbReference>
<dbReference type="InterPro" id="IPR007229">
    <property type="entry name" value="Nic_PRibTrfase-Fam"/>
</dbReference>
<dbReference type="InterPro" id="IPR041525">
    <property type="entry name" value="N/Namide_PRibTrfase"/>
</dbReference>
<comment type="pathway">
    <text evidence="1 9">Cofactor biosynthesis; NAD(+) biosynthesis; nicotinate D-ribonucleotide from nicotinate: step 1/1.</text>
</comment>
<comment type="similarity">
    <text evidence="2 9">Belongs to the NAPRTase family.</text>
</comment>
<keyword evidence="5 9" id="KW-0436">Ligase</keyword>
<comment type="caution">
    <text evidence="13">The sequence shown here is derived from an EMBL/GenBank/DDBJ whole genome shotgun (WGS) entry which is preliminary data.</text>
</comment>
<evidence type="ECO:0000256" key="3">
    <source>
        <dbReference type="ARBA" id="ARBA00013236"/>
    </source>
</evidence>
<feature type="domain" description="Nicotinate phosphoribosyltransferase C-terminal" evidence="12">
    <location>
        <begin position="361"/>
        <end position="473"/>
    </location>
</feature>
<evidence type="ECO:0000256" key="4">
    <source>
        <dbReference type="ARBA" id="ARBA00022553"/>
    </source>
</evidence>
<dbReference type="Gene3D" id="3.20.20.70">
    <property type="entry name" value="Aldolase class I"/>
    <property type="match status" value="1"/>
</dbReference>
<dbReference type="RefSeq" id="WP_120166951.1">
    <property type="nucleotide sequence ID" value="NZ_MCIB01000001.1"/>
</dbReference>
<dbReference type="Pfam" id="PF17767">
    <property type="entry name" value="NAPRTase_N"/>
    <property type="match status" value="1"/>
</dbReference>
<keyword evidence="7 9" id="KW-0808">Transferase</keyword>
<dbReference type="AlphaFoldDB" id="A0A419TBA9"/>
<dbReference type="SUPFAM" id="SSF54675">
    <property type="entry name" value="Nicotinate/Quinolinate PRTase N-terminal domain-like"/>
    <property type="match status" value="1"/>
</dbReference>
<dbReference type="NCBIfam" id="NF006695">
    <property type="entry name" value="PRK09243.1-2"/>
    <property type="match status" value="1"/>
</dbReference>
<dbReference type="EMBL" id="MCIB01000001">
    <property type="protein sequence ID" value="RKD34737.1"/>
    <property type="molecule type" value="Genomic_DNA"/>
</dbReference>
<protein>
    <recommendedName>
        <fullName evidence="3 9">Nicotinate phosphoribosyltransferase</fullName>
        <ecNumber evidence="3 9">6.3.4.21</ecNumber>
    </recommendedName>
</protein>
<dbReference type="InterPro" id="IPR041619">
    <property type="entry name" value="NAPRTase_C"/>
</dbReference>
<evidence type="ECO:0000256" key="6">
    <source>
        <dbReference type="ARBA" id="ARBA00022642"/>
    </source>
</evidence>
<proteinExistence type="inferred from homology"/>
<evidence type="ECO:0000256" key="1">
    <source>
        <dbReference type="ARBA" id="ARBA00004952"/>
    </source>
</evidence>